<accession>A0A5D9CC61</accession>
<dbReference type="InterPro" id="IPR039315">
    <property type="entry name" value="CheW"/>
</dbReference>
<gene>
    <name evidence="2" type="ORF">FYJ91_00755</name>
</gene>
<proteinExistence type="predicted"/>
<feature type="domain" description="CheW-like" evidence="1">
    <location>
        <begin position="308"/>
        <end position="447"/>
    </location>
</feature>
<evidence type="ECO:0000259" key="1">
    <source>
        <dbReference type="PROSITE" id="PS50851"/>
    </source>
</evidence>
<dbReference type="InterPro" id="IPR002545">
    <property type="entry name" value="CheW-lke_dom"/>
</dbReference>
<evidence type="ECO:0000313" key="3">
    <source>
        <dbReference type="Proteomes" id="UP000322077"/>
    </source>
</evidence>
<sequence>MTAAMRRGDEAAARLIVHAGARRFALPASQVRELVRLPRLTKVPLASAGLLGLAQVRGETLAVLSPLVHDGASHHPRQLVVLDGAERIALAVDMVERVTHDDDSATTLDIDELVRTVSPPRPAARRILGSGARTTASAARDERLPLLRFTISDQLFALPLDEIVEVLNVPQVAPLPGADDAVFGLIAWRETSLGVLSAASLLGLHRAAVTAQSRVIVVALGSHRFGLLVDRSDGLLRASSDRIDPIPPTLTRSDAEARIRAICRPENGGPLVSILGADHILAEAQTRRLLVTAQQSHDATATADASNNRRFIIAWIGEHRFGLPIEAIEKIAPRPTLVTSIPRTPAWLTGMAAVSGEPLILIDQVLRLTDTPATGKAHMIVTQIGRQRIGFLVDEARNLIIAPAGALSPAPVPETLAGGIYGDALHFDDDAALVIIDPVALMSSAEHALIESLGNA</sequence>
<dbReference type="EMBL" id="VTOU01000001">
    <property type="protein sequence ID" value="TZG28712.1"/>
    <property type="molecule type" value="Genomic_DNA"/>
</dbReference>
<comment type="caution">
    <text evidence="2">The sequence shown here is derived from an EMBL/GenBank/DDBJ whole genome shotgun (WGS) entry which is preliminary data.</text>
</comment>
<dbReference type="InterPro" id="IPR036061">
    <property type="entry name" value="CheW-like_dom_sf"/>
</dbReference>
<dbReference type="SMART" id="SM00260">
    <property type="entry name" value="CheW"/>
    <property type="match status" value="2"/>
</dbReference>
<dbReference type="GO" id="GO:0006935">
    <property type="term" value="P:chemotaxis"/>
    <property type="evidence" value="ECO:0007669"/>
    <property type="project" value="InterPro"/>
</dbReference>
<dbReference type="GO" id="GO:0005829">
    <property type="term" value="C:cytosol"/>
    <property type="evidence" value="ECO:0007669"/>
    <property type="project" value="TreeGrafter"/>
</dbReference>
<feature type="domain" description="CheW-like" evidence="1">
    <location>
        <begin position="143"/>
        <end position="286"/>
    </location>
</feature>
<dbReference type="PANTHER" id="PTHR22617:SF23">
    <property type="entry name" value="CHEMOTAXIS PROTEIN CHEW"/>
    <property type="match status" value="1"/>
</dbReference>
<dbReference type="Pfam" id="PF01584">
    <property type="entry name" value="CheW"/>
    <property type="match status" value="3"/>
</dbReference>
<keyword evidence="3" id="KW-1185">Reference proteome</keyword>
<name>A0A5D9CC61_9SPHN</name>
<dbReference type="PANTHER" id="PTHR22617">
    <property type="entry name" value="CHEMOTAXIS SENSOR HISTIDINE KINASE-RELATED"/>
    <property type="match status" value="1"/>
</dbReference>
<protein>
    <recommendedName>
        <fullName evidence="1">CheW-like domain-containing protein</fullName>
    </recommendedName>
</protein>
<dbReference type="Proteomes" id="UP000322077">
    <property type="component" value="Unassembled WGS sequence"/>
</dbReference>
<dbReference type="GO" id="GO:0007165">
    <property type="term" value="P:signal transduction"/>
    <property type="evidence" value="ECO:0007669"/>
    <property type="project" value="InterPro"/>
</dbReference>
<dbReference type="Gene3D" id="2.40.50.180">
    <property type="entry name" value="CheA-289, Domain 4"/>
    <property type="match status" value="3"/>
</dbReference>
<dbReference type="PROSITE" id="PS50851">
    <property type="entry name" value="CHEW"/>
    <property type="match status" value="2"/>
</dbReference>
<dbReference type="RefSeq" id="WP_149520377.1">
    <property type="nucleotide sequence ID" value="NZ_VTOU01000001.1"/>
</dbReference>
<dbReference type="AlphaFoldDB" id="A0A5D9CC61"/>
<evidence type="ECO:0000313" key="2">
    <source>
        <dbReference type="EMBL" id="TZG28712.1"/>
    </source>
</evidence>
<dbReference type="SUPFAM" id="SSF50341">
    <property type="entry name" value="CheW-like"/>
    <property type="match status" value="3"/>
</dbReference>
<dbReference type="Gene3D" id="2.30.30.40">
    <property type="entry name" value="SH3 Domains"/>
    <property type="match status" value="3"/>
</dbReference>
<organism evidence="2 3">
    <name type="scientific">Sphingomonas montanisoli</name>
    <dbReference type="NCBI Taxonomy" id="2606412"/>
    <lineage>
        <taxon>Bacteria</taxon>
        <taxon>Pseudomonadati</taxon>
        <taxon>Pseudomonadota</taxon>
        <taxon>Alphaproteobacteria</taxon>
        <taxon>Sphingomonadales</taxon>
        <taxon>Sphingomonadaceae</taxon>
        <taxon>Sphingomonas</taxon>
    </lineage>
</organism>
<reference evidence="2 3" key="1">
    <citation type="submission" date="2019-08" db="EMBL/GenBank/DDBJ databases">
        <authorList>
            <person name="Wang G."/>
            <person name="Xu Z."/>
        </authorList>
    </citation>
    <scope>NUCLEOTIDE SEQUENCE [LARGE SCALE GENOMIC DNA]</scope>
    <source>
        <strain evidence="2 3">ZX</strain>
    </source>
</reference>